<evidence type="ECO:0000256" key="2">
    <source>
        <dbReference type="ARBA" id="ARBA00022723"/>
    </source>
</evidence>
<evidence type="ECO:0000313" key="5">
    <source>
        <dbReference type="EMBL" id="OXV07234.1"/>
    </source>
</evidence>
<evidence type="ECO:0000256" key="3">
    <source>
        <dbReference type="ARBA" id="ARBA00023004"/>
    </source>
</evidence>
<reference evidence="5 6" key="1">
    <citation type="journal article" date="2015" name="Environ. Microbiol.">
        <title>Metagenome sequence of Elaphomyces granulatus from sporocarp tissue reveals Ascomycota ectomycorrhizal fingerprints of genome expansion and a Proteobacteria-rich microbiome.</title>
        <authorList>
            <person name="Quandt C.A."/>
            <person name="Kohler A."/>
            <person name="Hesse C.N."/>
            <person name="Sharpton T.J."/>
            <person name="Martin F."/>
            <person name="Spatafora J.W."/>
        </authorList>
    </citation>
    <scope>NUCLEOTIDE SEQUENCE [LARGE SCALE GENOMIC DNA]</scope>
    <source>
        <strain evidence="5 6">OSC145934</strain>
    </source>
</reference>
<dbReference type="SUPFAM" id="SSF140959">
    <property type="entry name" value="Indolic compounds 2,3-dioxygenase-like"/>
    <property type="match status" value="1"/>
</dbReference>
<dbReference type="GO" id="GO:0019441">
    <property type="term" value="P:L-tryptophan catabolic process to kynurenine"/>
    <property type="evidence" value="ECO:0007669"/>
    <property type="project" value="UniProtKB-UniRule"/>
</dbReference>
<comment type="catalytic activity">
    <reaction evidence="4">
        <text>L-tryptophan + O2 = N-formyl-L-kynurenine</text>
        <dbReference type="Rhea" id="RHEA:24536"/>
        <dbReference type="ChEBI" id="CHEBI:15379"/>
        <dbReference type="ChEBI" id="CHEBI:57912"/>
        <dbReference type="ChEBI" id="CHEBI:58629"/>
    </reaction>
</comment>
<dbReference type="InterPro" id="IPR037217">
    <property type="entry name" value="Trp/Indoleamine_2_3_dOase-like"/>
</dbReference>
<organism evidence="5 6">
    <name type="scientific">Elaphomyces granulatus</name>
    <dbReference type="NCBI Taxonomy" id="519963"/>
    <lineage>
        <taxon>Eukaryota</taxon>
        <taxon>Fungi</taxon>
        <taxon>Dikarya</taxon>
        <taxon>Ascomycota</taxon>
        <taxon>Pezizomycotina</taxon>
        <taxon>Eurotiomycetes</taxon>
        <taxon>Eurotiomycetidae</taxon>
        <taxon>Eurotiales</taxon>
        <taxon>Elaphomycetaceae</taxon>
        <taxon>Elaphomyces</taxon>
    </lineage>
</organism>
<evidence type="ECO:0000256" key="1">
    <source>
        <dbReference type="ARBA" id="ARBA00007119"/>
    </source>
</evidence>
<dbReference type="Proteomes" id="UP000243515">
    <property type="component" value="Unassembled WGS sequence"/>
</dbReference>
<keyword evidence="4" id="KW-0560">Oxidoreductase</keyword>
<dbReference type="PANTHER" id="PTHR28657">
    <property type="entry name" value="INDOLEAMINE 2,3-DIOXYGENASE"/>
    <property type="match status" value="1"/>
</dbReference>
<dbReference type="GO" id="GO:0033754">
    <property type="term" value="F:indoleamine 2,3-dioxygenase activity"/>
    <property type="evidence" value="ECO:0007669"/>
    <property type="project" value="UniProtKB-EC"/>
</dbReference>
<dbReference type="EC" id="1.13.11.52" evidence="4"/>
<keyword evidence="6" id="KW-1185">Reference proteome</keyword>
<dbReference type="EMBL" id="NPHW01004990">
    <property type="protein sequence ID" value="OXV07234.1"/>
    <property type="molecule type" value="Genomic_DNA"/>
</dbReference>
<sequence>MRKLLRDNVSLSEVEAILAAVEAGNELPFPSDAYNGFFACIAMSRHAYRWATIPVIKAAQKEKFIDLPPELELPWSFLRRHYGVTSQGGNCTSNYFYNFDDRENIVYQINCCNTETIRSAEYHFAHMFPVMEKLSLPIYHDIVKSIISFEQGQRDKCLHFLKLINTQLRLPLKVYYDTLVDSKISRSVWLHYVQGFQGWAAGEIIDGKYVEYDGLSGNQLPLFQVVDAFIGLDRFLNEEEMHGYMPLSQRKLTTSLRQHSFRRKAKEDGDSEIEAEMLKIVKQLRAHRARARSYLSTDAPERLIMIAGKSVLESSTVKNIKDALDFLDAMLAKRFRETV</sequence>
<gene>
    <name evidence="5" type="ORF">Egran_05000</name>
</gene>
<keyword evidence="4" id="KW-0223">Dioxygenase</keyword>
<comment type="caution">
    <text evidence="5">The sequence shown here is derived from an EMBL/GenBank/DDBJ whole genome shotgun (WGS) entry which is preliminary data.</text>
</comment>
<dbReference type="GO" id="GO:0005737">
    <property type="term" value="C:cytoplasm"/>
    <property type="evidence" value="ECO:0007669"/>
    <property type="project" value="TreeGrafter"/>
</dbReference>
<dbReference type="PANTHER" id="PTHR28657:SF11">
    <property type="entry name" value="INDOLEAMINE 2,3-DIOXYGENASE"/>
    <property type="match status" value="1"/>
</dbReference>
<keyword evidence="3 4" id="KW-0408">Iron</keyword>
<comment type="function">
    <text evidence="4">Produces N-formyl-kynurenine through the oxidation of tryptophan.</text>
</comment>
<keyword evidence="2 4" id="KW-0479">Metal-binding</keyword>
<comment type="similarity">
    <text evidence="1 4">Belongs to the indoleamine 2,3-dioxygenase family.</text>
</comment>
<dbReference type="OrthoDB" id="4662583at2759"/>
<dbReference type="AlphaFoldDB" id="A0A232LT28"/>
<dbReference type="Gene3D" id="1.20.58.480">
    <property type="match status" value="1"/>
</dbReference>
<dbReference type="InterPro" id="IPR000898">
    <property type="entry name" value="Indolamine_dOase"/>
</dbReference>
<evidence type="ECO:0000256" key="4">
    <source>
        <dbReference type="RuleBase" id="RU369119"/>
    </source>
</evidence>
<dbReference type="GO" id="GO:0046872">
    <property type="term" value="F:metal ion binding"/>
    <property type="evidence" value="ECO:0007669"/>
    <property type="project" value="UniProtKB-UniRule"/>
</dbReference>
<name>A0A232LT28_9EURO</name>
<protein>
    <recommendedName>
        <fullName evidence="4">Indoleamine 2,3-dioxygenase</fullName>
        <ecNumber evidence="4">1.13.11.52</ecNumber>
    </recommendedName>
</protein>
<keyword evidence="4" id="KW-0349">Heme</keyword>
<evidence type="ECO:0000313" key="6">
    <source>
        <dbReference type="Proteomes" id="UP000243515"/>
    </source>
</evidence>
<accession>A0A232LT28</accession>
<dbReference type="GO" id="GO:0034354">
    <property type="term" value="P:'de novo' NAD+ biosynthetic process from L-tryptophan"/>
    <property type="evidence" value="ECO:0007669"/>
    <property type="project" value="TreeGrafter"/>
</dbReference>
<proteinExistence type="inferred from homology"/>
<dbReference type="GO" id="GO:0020037">
    <property type="term" value="F:heme binding"/>
    <property type="evidence" value="ECO:0007669"/>
    <property type="project" value="UniProtKB-UniRule"/>
</dbReference>